<dbReference type="Proteomes" id="UP001144205">
    <property type="component" value="Unassembled WGS sequence"/>
</dbReference>
<dbReference type="RefSeq" id="WP_281842670.1">
    <property type="nucleotide sequence ID" value="NZ_BROH01000007.1"/>
</dbReference>
<evidence type="ECO:0000313" key="2">
    <source>
        <dbReference type="Proteomes" id="UP001144205"/>
    </source>
</evidence>
<accession>A0ABQ5LWI0</accession>
<dbReference type="SUPFAM" id="SSF52540">
    <property type="entry name" value="P-loop containing nucleoside triphosphate hydrolases"/>
    <property type="match status" value="1"/>
</dbReference>
<comment type="caution">
    <text evidence="1">The sequence shown here is derived from an EMBL/GenBank/DDBJ whole genome shotgun (WGS) entry which is preliminary data.</text>
</comment>
<dbReference type="Gene3D" id="3.40.50.300">
    <property type="entry name" value="P-loop containing nucleotide triphosphate hydrolases"/>
    <property type="match status" value="1"/>
</dbReference>
<sequence length="324" mass="36537">MAQIDFILTGYEHGGTTLLSELFRANGFESGFEVGVLLGERPSDLRQNTDFWNLLLPGWNISEQIREQAVSGDFQDFYDTICEASFPDHSGAFFDKTPRYMSALGQCMSRGPFIAKAVVIHRDPRAVFLSQARKLEPDLHVIAAVEKRFDMLRELYVHYFIGSVAHLTNPRVLFVPFEELVSREDTWLKNIGNFATGEPFVKRRGNSRFDNVTSSGMDPGKVVEFDRLLPVALQRRILDGTRLAAPFFAGPVERAQYGDLWQETITAARARLAAFGLPATGTSVNGTYFEPLTYLIRYPDVLKTGADPVEHFRRHGRREGRIPA</sequence>
<evidence type="ECO:0008006" key="3">
    <source>
        <dbReference type="Google" id="ProtNLM"/>
    </source>
</evidence>
<proteinExistence type="predicted"/>
<reference evidence="1" key="1">
    <citation type="journal article" date="2023" name="Int. J. Syst. Evol. Microbiol.">
        <title>Sinisalibacter aestuarii sp. nov., isolated from estuarine sediment of the Arakawa River.</title>
        <authorList>
            <person name="Arafat S.T."/>
            <person name="Hirano S."/>
            <person name="Sato A."/>
            <person name="Takeuchi K."/>
            <person name="Yasuda T."/>
            <person name="Terahara T."/>
            <person name="Hamada M."/>
            <person name="Kobayashi T."/>
        </authorList>
    </citation>
    <scope>NUCLEOTIDE SEQUENCE</scope>
    <source>
        <strain evidence="1">B-399</strain>
    </source>
</reference>
<evidence type="ECO:0000313" key="1">
    <source>
        <dbReference type="EMBL" id="GKY88631.1"/>
    </source>
</evidence>
<gene>
    <name evidence="1" type="ORF">STA1M1_25000</name>
</gene>
<dbReference type="Pfam" id="PF13469">
    <property type="entry name" value="Sulfotransfer_3"/>
    <property type="match status" value="1"/>
</dbReference>
<organism evidence="1 2">
    <name type="scientific">Sinisalibacter aestuarii</name>
    <dbReference type="NCBI Taxonomy" id="2949426"/>
    <lineage>
        <taxon>Bacteria</taxon>
        <taxon>Pseudomonadati</taxon>
        <taxon>Pseudomonadota</taxon>
        <taxon>Alphaproteobacteria</taxon>
        <taxon>Rhodobacterales</taxon>
        <taxon>Roseobacteraceae</taxon>
        <taxon>Sinisalibacter</taxon>
    </lineage>
</organism>
<dbReference type="EMBL" id="BROH01000007">
    <property type="protein sequence ID" value="GKY88631.1"/>
    <property type="molecule type" value="Genomic_DNA"/>
</dbReference>
<name>A0ABQ5LWI0_9RHOB</name>
<dbReference type="InterPro" id="IPR027417">
    <property type="entry name" value="P-loop_NTPase"/>
</dbReference>
<protein>
    <recommendedName>
        <fullName evidence="3">Sulfotransferase</fullName>
    </recommendedName>
</protein>
<keyword evidence="2" id="KW-1185">Reference proteome</keyword>